<proteinExistence type="predicted"/>
<evidence type="ECO:0008006" key="3">
    <source>
        <dbReference type="Google" id="ProtNLM"/>
    </source>
</evidence>
<name>A0A564Y3F3_HYMDI</name>
<dbReference type="EMBL" id="CABIJS010000066">
    <property type="protein sequence ID" value="VUZ41760.1"/>
    <property type="molecule type" value="Genomic_DNA"/>
</dbReference>
<gene>
    <name evidence="1" type="ORF">WMSIL1_LOCUS2405</name>
</gene>
<organism evidence="1 2">
    <name type="scientific">Hymenolepis diminuta</name>
    <name type="common">Rat tapeworm</name>
    <dbReference type="NCBI Taxonomy" id="6216"/>
    <lineage>
        <taxon>Eukaryota</taxon>
        <taxon>Metazoa</taxon>
        <taxon>Spiralia</taxon>
        <taxon>Lophotrochozoa</taxon>
        <taxon>Platyhelminthes</taxon>
        <taxon>Cestoda</taxon>
        <taxon>Eucestoda</taxon>
        <taxon>Cyclophyllidea</taxon>
        <taxon>Hymenolepididae</taxon>
        <taxon>Hymenolepis</taxon>
    </lineage>
</organism>
<reference evidence="1 2" key="1">
    <citation type="submission" date="2019-07" db="EMBL/GenBank/DDBJ databases">
        <authorList>
            <person name="Jastrzebski P J."/>
            <person name="Paukszto L."/>
            <person name="Jastrzebski P J."/>
        </authorList>
    </citation>
    <scope>NUCLEOTIDE SEQUENCE [LARGE SCALE GENOMIC DNA]</scope>
    <source>
        <strain evidence="1 2">WMS-il1</strain>
    </source>
</reference>
<dbReference type="AlphaFoldDB" id="A0A564Y3F3"/>
<dbReference type="Proteomes" id="UP000321570">
    <property type="component" value="Unassembled WGS sequence"/>
</dbReference>
<sequence length="860" mass="96946">MDEEVGGFIQFRSPEFIVGASNTVMVKVTTTLHCFCKNPIYNIIIAWKSRDEDFRLHRENFLLQIDGLMHQYVRFHRLSRAILFGNKPNEAEVWCYIANESYLELIPKIASVSEHVCDKWPDNLLPSVRIKIVRSFCEFRIIEISDCKRTNKRAILPSFLPNLSPATELTLYGVWMLNNCILHPGILSSWKDEDGVFHTFPSGVSLDSTSVSNIFLRLSLLNSLLSFPDVTLDDYSLEKADSVTKSILADIYPESISPPLPSIRLADEFIRICEFAPTLNHKCKILTTSDLTEYRTFFQPTNECINLNGVKIQFFEPITVASHQEFILIGCPEMKPKTGELVFKPPFPSPTQPSEIPLVFTNLTKSTLSKNLLGEIILIRQPHLIISESVNGQNRDCIRVFGHCLSDIPEICILCDSTPKPLITQVSSCFSEKERENNTSGPIIMRYVSSLSSDGSKFSIRCEHNSVSSSLQDVELCSPLDLWAFSCGLFTIGRRIHLRCWNSSDQTSNQISLPVREPQGAPISSSCHHLVGLYNWKILGVSEVLDLVRNDAFQGDIKQNKGVMISIQGYVLKQKIANINRRKVSLWLVDSYRHDRTASSSLRIDFIVSESNNRAADELLRLPRLTHVCIFKACLKGSRFILPLSPNRLQVSPNSLSSYLAASDIQELCRCFSDKYVNPVCSVCVPRNTSEKFEVTPEPTLPRMDFLCDEKTPKTCLVHIIRCLNFKVINLEDEDSVRVILKVIISDGSATALGHFDSGELKLSSSSPNLRRLATLLGLEELLTRQVVSNVSRVNEDAKDPVSVGLSAWLASPGFLRQICLTFENDPTPSVNSYWRLNKVNIGREVRLVIPPMQKLRVIN</sequence>
<protein>
    <recommendedName>
        <fullName evidence="3">CST complex subunit CTC1</fullName>
    </recommendedName>
</protein>
<evidence type="ECO:0000313" key="2">
    <source>
        <dbReference type="Proteomes" id="UP000321570"/>
    </source>
</evidence>
<accession>A0A564Y3F3</accession>
<keyword evidence="2" id="KW-1185">Reference proteome</keyword>
<evidence type="ECO:0000313" key="1">
    <source>
        <dbReference type="EMBL" id="VUZ41760.1"/>
    </source>
</evidence>